<organism evidence="2 3">
    <name type="scientific">Bradyrhizobium japonicum</name>
    <dbReference type="NCBI Taxonomy" id="375"/>
    <lineage>
        <taxon>Bacteria</taxon>
        <taxon>Pseudomonadati</taxon>
        <taxon>Pseudomonadota</taxon>
        <taxon>Alphaproteobacteria</taxon>
        <taxon>Hyphomicrobiales</taxon>
        <taxon>Nitrobacteraceae</taxon>
        <taxon>Bradyrhizobium</taxon>
    </lineage>
</organism>
<evidence type="ECO:0000313" key="3">
    <source>
        <dbReference type="Proteomes" id="UP001549291"/>
    </source>
</evidence>
<sequence length="224" mass="25389">MDSLLPAHHHRRELAAALDQLVRELLYFRRFGGHVDPARLHHDRVDQGVDAPDIDGSRRRIDLHVPIVRLQAHALDRHHQQKHCDDRQKSGDGIDFVGHAQATGAAHKADKPLQRRGRGLRPKAHRHCVHDAPIRSRMAENWSRRASGDFTASPRFIFRRSHAPEHLFAKRSEEAALRLHRLICRPRDQSLRAAGVGRDDGLNAQGTPTARDNGCWSACKWPAC</sequence>
<evidence type="ECO:0000256" key="1">
    <source>
        <dbReference type="SAM" id="MobiDB-lite"/>
    </source>
</evidence>
<proteinExistence type="predicted"/>
<name>A0ABV2S7N1_BRAJP</name>
<gene>
    <name evidence="2" type="ORF">ABIF63_009314</name>
</gene>
<feature type="compositionally biased region" description="Basic residues" evidence="1">
    <location>
        <begin position="114"/>
        <end position="126"/>
    </location>
</feature>
<reference evidence="2 3" key="1">
    <citation type="submission" date="2024-06" db="EMBL/GenBank/DDBJ databases">
        <title>Genomic Encyclopedia of Type Strains, Phase V (KMG-V): Genome sequencing to study the core and pangenomes of soil and plant-associated prokaryotes.</title>
        <authorList>
            <person name="Whitman W."/>
        </authorList>
    </citation>
    <scope>NUCLEOTIDE SEQUENCE [LARGE SCALE GENOMIC DNA]</scope>
    <source>
        <strain evidence="2 3">USDA 160</strain>
    </source>
</reference>
<keyword evidence="3" id="KW-1185">Reference proteome</keyword>
<comment type="caution">
    <text evidence="2">The sequence shown here is derived from an EMBL/GenBank/DDBJ whole genome shotgun (WGS) entry which is preliminary data.</text>
</comment>
<accession>A0ABV2S7N1</accession>
<dbReference type="EMBL" id="JBEPTQ010000002">
    <property type="protein sequence ID" value="MET4725208.1"/>
    <property type="molecule type" value="Genomic_DNA"/>
</dbReference>
<feature type="region of interest" description="Disordered" evidence="1">
    <location>
        <begin position="102"/>
        <end position="126"/>
    </location>
</feature>
<protein>
    <submittedName>
        <fullName evidence="2">Uncharacterized protein</fullName>
    </submittedName>
</protein>
<evidence type="ECO:0000313" key="2">
    <source>
        <dbReference type="EMBL" id="MET4725208.1"/>
    </source>
</evidence>
<dbReference type="Proteomes" id="UP001549291">
    <property type="component" value="Unassembled WGS sequence"/>
</dbReference>